<dbReference type="InterPro" id="IPR036397">
    <property type="entry name" value="RNaseH_sf"/>
</dbReference>
<dbReference type="STRING" id="105785.A0A2J7RK54"/>
<gene>
    <name evidence="7" type="ORF">B7P43_G01479</name>
</gene>
<evidence type="ECO:0008006" key="9">
    <source>
        <dbReference type="Google" id="ProtNLM"/>
    </source>
</evidence>
<evidence type="ECO:0000256" key="3">
    <source>
        <dbReference type="ARBA" id="ARBA00022723"/>
    </source>
</evidence>
<evidence type="ECO:0000256" key="2">
    <source>
        <dbReference type="ARBA" id="ARBA00022722"/>
    </source>
</evidence>
<dbReference type="GO" id="GO:0046872">
    <property type="term" value="F:metal ion binding"/>
    <property type="evidence" value="ECO:0007669"/>
    <property type="project" value="UniProtKB-KW"/>
</dbReference>
<sequence>MVAALREDILKCGNDVTCDVLVPRVLSKLTICVDPRRSVSKRAAELTHLTNELLQHHSPFDEHLFNMLNEFIERLPQPVCFIAHNGLRFDFPVIQAELYRIDKELPAHIVCADSLSGFRKLLQTTKHVEVETPRSIEASESCLNSSHQVRKRLSFSSENSLQIVPRFTLNDVYRFLLKKDPVNSHCAEKDFLSLLECIVKMGQSFTDWVDKNAVQFNSVKKMG</sequence>
<dbReference type="GO" id="GO:0006308">
    <property type="term" value="P:DNA catabolic process"/>
    <property type="evidence" value="ECO:0007669"/>
    <property type="project" value="TreeGrafter"/>
</dbReference>
<dbReference type="GO" id="GO:0008296">
    <property type="term" value="F:3'-5'-DNA exonuclease activity"/>
    <property type="evidence" value="ECO:0007669"/>
    <property type="project" value="TreeGrafter"/>
</dbReference>
<dbReference type="Proteomes" id="UP000235965">
    <property type="component" value="Unassembled WGS sequence"/>
</dbReference>
<dbReference type="PANTHER" id="PTHR13058:SF19">
    <property type="entry name" value="LD40940P"/>
    <property type="match status" value="1"/>
</dbReference>
<keyword evidence="2" id="KW-0540">Nuclease</keyword>
<dbReference type="Gene3D" id="3.30.420.10">
    <property type="entry name" value="Ribonuclease H-like superfamily/Ribonuclease H"/>
    <property type="match status" value="1"/>
</dbReference>
<evidence type="ECO:0000256" key="6">
    <source>
        <dbReference type="ARBA" id="ARBA00022842"/>
    </source>
</evidence>
<dbReference type="InterPro" id="IPR040393">
    <property type="entry name" value="TREX1/2"/>
</dbReference>
<keyword evidence="5" id="KW-0269">Exonuclease</keyword>
<organism evidence="7 8">
    <name type="scientific">Cryptotermes secundus</name>
    <dbReference type="NCBI Taxonomy" id="105785"/>
    <lineage>
        <taxon>Eukaryota</taxon>
        <taxon>Metazoa</taxon>
        <taxon>Ecdysozoa</taxon>
        <taxon>Arthropoda</taxon>
        <taxon>Hexapoda</taxon>
        <taxon>Insecta</taxon>
        <taxon>Pterygota</taxon>
        <taxon>Neoptera</taxon>
        <taxon>Polyneoptera</taxon>
        <taxon>Dictyoptera</taxon>
        <taxon>Blattodea</taxon>
        <taxon>Blattoidea</taxon>
        <taxon>Termitoidae</taxon>
        <taxon>Kalotermitidae</taxon>
        <taxon>Cryptotermitinae</taxon>
        <taxon>Cryptotermes</taxon>
    </lineage>
</organism>
<dbReference type="GO" id="GO:0005737">
    <property type="term" value="C:cytoplasm"/>
    <property type="evidence" value="ECO:0007669"/>
    <property type="project" value="TreeGrafter"/>
</dbReference>
<dbReference type="InterPro" id="IPR012337">
    <property type="entry name" value="RNaseH-like_sf"/>
</dbReference>
<evidence type="ECO:0000256" key="1">
    <source>
        <dbReference type="ARBA" id="ARBA00001946"/>
    </source>
</evidence>
<dbReference type="AlphaFoldDB" id="A0A2J7RK54"/>
<dbReference type="OrthoDB" id="10250935at2759"/>
<proteinExistence type="predicted"/>
<evidence type="ECO:0000313" key="7">
    <source>
        <dbReference type="EMBL" id="PNF41218.1"/>
    </source>
</evidence>
<dbReference type="EMBL" id="NEVH01002981">
    <property type="protein sequence ID" value="PNF41218.1"/>
    <property type="molecule type" value="Genomic_DNA"/>
</dbReference>
<evidence type="ECO:0000313" key="8">
    <source>
        <dbReference type="Proteomes" id="UP000235965"/>
    </source>
</evidence>
<accession>A0A2J7RK54</accession>
<dbReference type="SUPFAM" id="SSF53098">
    <property type="entry name" value="Ribonuclease H-like"/>
    <property type="match status" value="1"/>
</dbReference>
<dbReference type="InParanoid" id="A0A2J7RK54"/>
<reference evidence="7 8" key="1">
    <citation type="submission" date="2017-12" db="EMBL/GenBank/DDBJ databases">
        <title>Hemimetabolous genomes reveal molecular basis of termite eusociality.</title>
        <authorList>
            <person name="Harrison M.C."/>
            <person name="Jongepier E."/>
            <person name="Robertson H.M."/>
            <person name="Arning N."/>
            <person name="Bitard-Feildel T."/>
            <person name="Chao H."/>
            <person name="Childers C.P."/>
            <person name="Dinh H."/>
            <person name="Doddapaneni H."/>
            <person name="Dugan S."/>
            <person name="Gowin J."/>
            <person name="Greiner C."/>
            <person name="Han Y."/>
            <person name="Hu H."/>
            <person name="Hughes D.S.T."/>
            <person name="Huylmans A.-K."/>
            <person name="Kemena C."/>
            <person name="Kremer L.P.M."/>
            <person name="Lee S.L."/>
            <person name="Lopez-Ezquerra A."/>
            <person name="Mallet L."/>
            <person name="Monroy-Kuhn J.M."/>
            <person name="Moser A."/>
            <person name="Murali S.C."/>
            <person name="Muzny D.M."/>
            <person name="Otani S."/>
            <person name="Piulachs M.-D."/>
            <person name="Poelchau M."/>
            <person name="Qu J."/>
            <person name="Schaub F."/>
            <person name="Wada-Katsumata A."/>
            <person name="Worley K.C."/>
            <person name="Xie Q."/>
            <person name="Ylla G."/>
            <person name="Poulsen M."/>
            <person name="Gibbs R.A."/>
            <person name="Schal C."/>
            <person name="Richards S."/>
            <person name="Belles X."/>
            <person name="Korb J."/>
            <person name="Bornberg-Bauer E."/>
        </authorList>
    </citation>
    <scope>NUCLEOTIDE SEQUENCE [LARGE SCALE GENOMIC DNA]</scope>
    <source>
        <tissue evidence="7">Whole body</tissue>
    </source>
</reference>
<name>A0A2J7RK54_9NEOP</name>
<keyword evidence="8" id="KW-1185">Reference proteome</keyword>
<comment type="caution">
    <text evidence="7">The sequence shown here is derived from an EMBL/GenBank/DDBJ whole genome shotgun (WGS) entry which is preliminary data.</text>
</comment>
<comment type="cofactor">
    <cofactor evidence="1">
        <name>Mg(2+)</name>
        <dbReference type="ChEBI" id="CHEBI:18420"/>
    </cofactor>
</comment>
<keyword evidence="3" id="KW-0479">Metal-binding</keyword>
<keyword evidence="6" id="KW-0460">Magnesium</keyword>
<evidence type="ECO:0000256" key="5">
    <source>
        <dbReference type="ARBA" id="ARBA00022839"/>
    </source>
</evidence>
<evidence type="ECO:0000256" key="4">
    <source>
        <dbReference type="ARBA" id="ARBA00022801"/>
    </source>
</evidence>
<dbReference type="PANTHER" id="PTHR13058">
    <property type="entry name" value="THREE PRIME REPAIR EXONUCLEASE 1, 2"/>
    <property type="match status" value="1"/>
</dbReference>
<protein>
    <recommendedName>
        <fullName evidence="9">Three prime repair exonuclease 1</fullName>
    </recommendedName>
</protein>
<dbReference type="GO" id="GO:0003676">
    <property type="term" value="F:nucleic acid binding"/>
    <property type="evidence" value="ECO:0007669"/>
    <property type="project" value="InterPro"/>
</dbReference>
<keyword evidence="4" id="KW-0378">Hydrolase</keyword>